<accession>A0AA43GZX6</accession>
<comment type="caution">
    <text evidence="2">The sequence shown here is derived from an EMBL/GenBank/DDBJ whole genome shotgun (WGS) entry which is preliminary data.</text>
</comment>
<name>A0AA43GZX6_9CYAN</name>
<sequence length="92" mass="10421">MKVWLACFLVLFALAELFDWLKKFNLPLPIYILGGAFLAVASNYDKIVGSYFNDGTMESSPEQPEFNSPSQPVDFTPFPNSVEQVQQSQRQL</sequence>
<evidence type="ECO:0000256" key="1">
    <source>
        <dbReference type="SAM" id="MobiDB-lite"/>
    </source>
</evidence>
<feature type="compositionally biased region" description="Polar residues" evidence="1">
    <location>
        <begin position="56"/>
        <end position="92"/>
    </location>
</feature>
<gene>
    <name evidence="2" type="ORF">NWP23_10430</name>
</gene>
<evidence type="ECO:0000313" key="2">
    <source>
        <dbReference type="EMBL" id="MDH6064173.1"/>
    </source>
</evidence>
<organism evidence="2 3">
    <name type="scientific">Umezakia ovalisporum FSS-62</name>
    <dbReference type="NCBI Taxonomy" id="2971776"/>
    <lineage>
        <taxon>Bacteria</taxon>
        <taxon>Bacillati</taxon>
        <taxon>Cyanobacteriota</taxon>
        <taxon>Cyanophyceae</taxon>
        <taxon>Nostocales</taxon>
        <taxon>Nodulariaceae</taxon>
        <taxon>Umezakia</taxon>
    </lineage>
</organism>
<feature type="region of interest" description="Disordered" evidence="1">
    <location>
        <begin position="55"/>
        <end position="92"/>
    </location>
</feature>
<evidence type="ECO:0000313" key="3">
    <source>
        <dbReference type="Proteomes" id="UP001159370"/>
    </source>
</evidence>
<dbReference type="Proteomes" id="UP001159370">
    <property type="component" value="Unassembled WGS sequence"/>
</dbReference>
<dbReference type="RefSeq" id="WP_280650682.1">
    <property type="nucleotide sequence ID" value="NZ_JANQDL010000073.1"/>
</dbReference>
<dbReference type="EMBL" id="JANQDL010000073">
    <property type="protein sequence ID" value="MDH6064173.1"/>
    <property type="molecule type" value="Genomic_DNA"/>
</dbReference>
<dbReference type="GeneID" id="83684426"/>
<dbReference type="AlphaFoldDB" id="A0AA43GZX6"/>
<protein>
    <submittedName>
        <fullName evidence="2">Uncharacterized protein</fullName>
    </submittedName>
</protein>
<proteinExistence type="predicted"/>
<reference evidence="2 3" key="1">
    <citation type="journal article" date="2023" name="J. Phycol.">
        <title>Chrysosporum ovalisporum is synonymous with the true-branching cyanobacterium Umezakia natans (Nostocales/Aphanizomenonaceae).</title>
        <authorList>
            <person name="McGregor G.B."/>
            <person name="Sendall B.C."/>
            <person name="Niiyama Y."/>
            <person name="Tuji A."/>
            <person name="Willis A."/>
        </authorList>
    </citation>
    <scope>NUCLEOTIDE SEQUENCE [LARGE SCALE GENOMIC DNA]</scope>
    <source>
        <strain evidence="2 3">FSS-62</strain>
    </source>
</reference>